<evidence type="ECO:0000313" key="2">
    <source>
        <dbReference type="Proteomes" id="UP000027661"/>
    </source>
</evidence>
<dbReference type="AlphaFoldDB" id="A0A069SBU6"/>
<gene>
    <name evidence="1" type="ORF">M099_3126</name>
</gene>
<organism evidence="1 2">
    <name type="scientific">Phocaeicola vulgatus str. 3975 RP4</name>
    <dbReference type="NCBI Taxonomy" id="1339352"/>
    <lineage>
        <taxon>Bacteria</taxon>
        <taxon>Pseudomonadati</taxon>
        <taxon>Bacteroidota</taxon>
        <taxon>Bacteroidia</taxon>
        <taxon>Bacteroidales</taxon>
        <taxon>Bacteroidaceae</taxon>
        <taxon>Phocaeicola</taxon>
    </lineage>
</organism>
<dbReference type="EMBL" id="JNHM01000065">
    <property type="protein sequence ID" value="KDS50824.1"/>
    <property type="molecule type" value="Genomic_DNA"/>
</dbReference>
<name>A0A069SBU6_PHOVU</name>
<reference evidence="1 2" key="1">
    <citation type="submission" date="2014-04" db="EMBL/GenBank/DDBJ databases">
        <authorList>
            <person name="Sears C."/>
            <person name="Carroll K."/>
            <person name="Sack B.R."/>
            <person name="Qadri F."/>
            <person name="Myers L.L."/>
            <person name="Chung G.-T."/>
            <person name="Escheverria P."/>
            <person name="Fraser C.M."/>
            <person name="Sadzewicz L."/>
            <person name="Shefchek K.A."/>
            <person name="Tallon L."/>
            <person name="Das S.P."/>
            <person name="Daugherty S."/>
            <person name="Mongodin E.F."/>
        </authorList>
    </citation>
    <scope>NUCLEOTIDE SEQUENCE [LARGE SCALE GENOMIC DNA]</scope>
    <source>
        <strain evidence="1 2">3975 RP4</strain>
    </source>
</reference>
<dbReference type="RefSeq" id="WP_005847622.1">
    <property type="nucleotide sequence ID" value="NZ_JNHM01000065.1"/>
</dbReference>
<comment type="caution">
    <text evidence="1">The sequence shown here is derived from an EMBL/GenBank/DDBJ whole genome shotgun (WGS) entry which is preliminary data.</text>
</comment>
<dbReference type="Proteomes" id="UP000027661">
    <property type="component" value="Unassembled WGS sequence"/>
</dbReference>
<protein>
    <submittedName>
        <fullName evidence="1">Uncharacterized protein</fullName>
    </submittedName>
</protein>
<proteinExistence type="predicted"/>
<sequence>MTKKELIAALANVNDDAVVLFGTKEIQFFGAFATQVYINWDSNEVLIANKHTDATTPVYCELLHEDKTH</sequence>
<accession>A0A069SBU6</accession>
<evidence type="ECO:0000313" key="1">
    <source>
        <dbReference type="EMBL" id="KDS50824.1"/>
    </source>
</evidence>
<dbReference type="PATRIC" id="fig|1339352.3.peg.2985"/>